<evidence type="ECO:0000313" key="5">
    <source>
        <dbReference type="EMBL" id="KAK3289400.1"/>
    </source>
</evidence>
<evidence type="ECO:0000256" key="1">
    <source>
        <dbReference type="ARBA" id="ARBA00022737"/>
    </source>
</evidence>
<name>A0AAE0LLN1_9CHLO</name>
<keyword evidence="1" id="KW-0677">Repeat</keyword>
<feature type="compositionally biased region" description="Low complexity" evidence="4">
    <location>
        <begin position="475"/>
        <end position="486"/>
    </location>
</feature>
<feature type="region of interest" description="Disordered" evidence="4">
    <location>
        <begin position="202"/>
        <end position="284"/>
    </location>
</feature>
<feature type="repeat" description="ANK" evidence="3">
    <location>
        <begin position="50"/>
        <end position="71"/>
    </location>
</feature>
<organism evidence="5 6">
    <name type="scientific">Cymbomonas tetramitiformis</name>
    <dbReference type="NCBI Taxonomy" id="36881"/>
    <lineage>
        <taxon>Eukaryota</taxon>
        <taxon>Viridiplantae</taxon>
        <taxon>Chlorophyta</taxon>
        <taxon>Pyramimonadophyceae</taxon>
        <taxon>Pyramimonadales</taxon>
        <taxon>Pyramimonadaceae</taxon>
        <taxon>Cymbomonas</taxon>
    </lineage>
</organism>
<evidence type="ECO:0000256" key="4">
    <source>
        <dbReference type="SAM" id="MobiDB-lite"/>
    </source>
</evidence>
<feature type="compositionally biased region" description="Polar residues" evidence="4">
    <location>
        <begin position="550"/>
        <end position="559"/>
    </location>
</feature>
<dbReference type="PROSITE" id="PS50088">
    <property type="entry name" value="ANK_REPEAT"/>
    <property type="match status" value="1"/>
</dbReference>
<gene>
    <name evidence="5" type="ORF">CYMTET_3177</name>
</gene>
<dbReference type="Proteomes" id="UP001190700">
    <property type="component" value="Unassembled WGS sequence"/>
</dbReference>
<sequence>MGNGSSSAPKSSAAEASSGNKLEKAILTKNIPEIHKLLKNVDINALDKSSGNTALHVAAAKGVTEAVRAILTVKKLNPNLENIHNTTAIILAAGNGHREVIELLLADPRTDPNYESKLGFTALLVAVQRGKEDVVASLLACSRCDPNLRTSKGGNTALHVAVVKAQKRVLDCLLSDPRVTKDIQNDEGKTPGDILQDMSDLSRESNHNRQPSPAELEHPPPAAGPGEPAGVPTSGPTTVGTAQRQPPQTAPAQGTGAPTHMLQPPATAAGPRDLPPVRGPGHNILQRPRDLPPVRGPGHNILQSQDARAIAALYAANAAQANAAAAQAAAQAVAYARNPAEAQAAAQLAAHASSAAANLRNPAQRQPTTEYERIARDFQKLQGGGAAASSTLTRSTTEQMKDLEVLVGRMDSGETTAQLKQIHERADRIELDLQQRRRAEREADEARQAKLQALKCGGPVSVATEKFPPKPHRQAAPLSSKPSGGAPSKGGKGSEEAGKGDADWMQKEQCHYRGQVEHARAEKDENDALKEIDALMAAAKAQAKQEKESFLQSKATEQR</sequence>
<dbReference type="SMART" id="SM00248">
    <property type="entry name" value="ANK"/>
    <property type="match status" value="4"/>
</dbReference>
<accession>A0AAE0LLN1</accession>
<evidence type="ECO:0000256" key="3">
    <source>
        <dbReference type="PROSITE-ProRule" id="PRU00023"/>
    </source>
</evidence>
<dbReference type="SUPFAM" id="SSF48403">
    <property type="entry name" value="Ankyrin repeat"/>
    <property type="match status" value="1"/>
</dbReference>
<dbReference type="EMBL" id="LGRX02000152">
    <property type="protein sequence ID" value="KAK3289400.1"/>
    <property type="molecule type" value="Genomic_DNA"/>
</dbReference>
<dbReference type="Gene3D" id="1.25.40.20">
    <property type="entry name" value="Ankyrin repeat-containing domain"/>
    <property type="match status" value="2"/>
</dbReference>
<dbReference type="InterPro" id="IPR036770">
    <property type="entry name" value="Ankyrin_rpt-contain_sf"/>
</dbReference>
<dbReference type="AlphaFoldDB" id="A0AAE0LLN1"/>
<feature type="compositionally biased region" description="Basic and acidic residues" evidence="4">
    <location>
        <begin position="492"/>
        <end position="508"/>
    </location>
</feature>
<dbReference type="PANTHER" id="PTHR24198">
    <property type="entry name" value="ANKYRIN REPEAT AND PROTEIN KINASE DOMAIN-CONTAINING PROTEIN"/>
    <property type="match status" value="1"/>
</dbReference>
<comment type="caution">
    <text evidence="5">The sequence shown here is derived from an EMBL/GenBank/DDBJ whole genome shotgun (WGS) entry which is preliminary data.</text>
</comment>
<feature type="compositionally biased region" description="Low complexity" evidence="4">
    <location>
        <begin position="224"/>
        <end position="259"/>
    </location>
</feature>
<dbReference type="PROSITE" id="PS50297">
    <property type="entry name" value="ANK_REP_REGION"/>
    <property type="match status" value="1"/>
</dbReference>
<evidence type="ECO:0000313" key="6">
    <source>
        <dbReference type="Proteomes" id="UP001190700"/>
    </source>
</evidence>
<dbReference type="PANTHER" id="PTHR24198:SF165">
    <property type="entry name" value="ANKYRIN REPEAT-CONTAINING PROTEIN-RELATED"/>
    <property type="match status" value="1"/>
</dbReference>
<evidence type="ECO:0000256" key="2">
    <source>
        <dbReference type="ARBA" id="ARBA00023043"/>
    </source>
</evidence>
<dbReference type="InterPro" id="IPR002110">
    <property type="entry name" value="Ankyrin_rpt"/>
</dbReference>
<reference evidence="5 6" key="1">
    <citation type="journal article" date="2015" name="Genome Biol. Evol.">
        <title>Comparative Genomics of a Bacterivorous Green Alga Reveals Evolutionary Causalities and Consequences of Phago-Mixotrophic Mode of Nutrition.</title>
        <authorList>
            <person name="Burns J.A."/>
            <person name="Paasch A."/>
            <person name="Narechania A."/>
            <person name="Kim E."/>
        </authorList>
    </citation>
    <scope>NUCLEOTIDE SEQUENCE [LARGE SCALE GENOMIC DNA]</scope>
    <source>
        <strain evidence="5 6">PLY_AMNH</strain>
    </source>
</reference>
<feature type="region of interest" description="Disordered" evidence="4">
    <location>
        <begin position="538"/>
        <end position="559"/>
    </location>
</feature>
<keyword evidence="2 3" id="KW-0040">ANK repeat</keyword>
<feature type="region of interest" description="Disordered" evidence="4">
    <location>
        <begin position="461"/>
        <end position="508"/>
    </location>
</feature>
<dbReference type="Pfam" id="PF00023">
    <property type="entry name" value="Ank"/>
    <property type="match status" value="1"/>
</dbReference>
<dbReference type="Pfam" id="PF12796">
    <property type="entry name" value="Ank_2"/>
    <property type="match status" value="1"/>
</dbReference>
<keyword evidence="6" id="KW-1185">Reference proteome</keyword>
<proteinExistence type="predicted"/>
<protein>
    <submittedName>
        <fullName evidence="5">Uncharacterized protein</fullName>
    </submittedName>
</protein>